<name>C0NPZ9_AJECG</name>
<proteinExistence type="predicted"/>
<gene>
    <name evidence="1" type="ORF">HCBG_05229</name>
</gene>
<dbReference type="Proteomes" id="UP000001631">
    <property type="component" value="Unassembled WGS sequence"/>
</dbReference>
<keyword evidence="2" id="KW-1185">Reference proteome</keyword>
<evidence type="ECO:0000313" key="2">
    <source>
        <dbReference type="Proteomes" id="UP000001631"/>
    </source>
</evidence>
<accession>C0NPZ9</accession>
<dbReference type="InParanoid" id="C0NPZ9"/>
<protein>
    <submittedName>
        <fullName evidence="1">Uncharacterized protein</fullName>
    </submittedName>
</protein>
<evidence type="ECO:0000313" key="1">
    <source>
        <dbReference type="EMBL" id="EEH07009.1"/>
    </source>
</evidence>
<sequence length="119" mass="13488">MNLLRRSGLNCNMYGIIPRLVNDPGMNSPAFSTPVTWQAPSIVSNWDSKMGKACRRRMTYGQGKPGAQGPPRFAIWDYRASILRPLSSRKFLKLNQTPDLRQFSRIDARTELARSARGF</sequence>
<reference evidence="1" key="1">
    <citation type="submission" date="2009-02" db="EMBL/GenBank/DDBJ databases">
        <title>The Genome Sequence of Ajellomyces capsulatus strain G186AR.</title>
        <authorList>
            <consortium name="The Broad Institute Genome Sequencing Platform"/>
            <person name="Champion M."/>
            <person name="Cuomo C."/>
            <person name="Ma L.-J."/>
            <person name="Henn M.R."/>
            <person name="Sil A."/>
            <person name="Goldman B."/>
            <person name="Young S.K."/>
            <person name="Kodira C.D."/>
            <person name="Zeng Q."/>
            <person name="Koehrsen M."/>
            <person name="Alvarado L."/>
            <person name="Berlin A."/>
            <person name="Borenstein D."/>
            <person name="Chen Z."/>
            <person name="Engels R."/>
            <person name="Freedman E."/>
            <person name="Gellesch M."/>
            <person name="Goldberg J."/>
            <person name="Griggs A."/>
            <person name="Gujja S."/>
            <person name="Heiman D."/>
            <person name="Hepburn T."/>
            <person name="Howarth C."/>
            <person name="Jen D."/>
            <person name="Larson L."/>
            <person name="Lewis B."/>
            <person name="Mehta T."/>
            <person name="Park D."/>
            <person name="Pearson M."/>
            <person name="Roberts A."/>
            <person name="Saif S."/>
            <person name="Shea T."/>
            <person name="Shenoy N."/>
            <person name="Sisk P."/>
            <person name="Stolte C."/>
            <person name="Sykes S."/>
            <person name="Walk T."/>
            <person name="White J."/>
            <person name="Yandava C."/>
            <person name="Klein B."/>
            <person name="McEwen J.G."/>
            <person name="Puccia R."/>
            <person name="Goldman G.H."/>
            <person name="Felipe M.S."/>
            <person name="Nino-Vega G."/>
            <person name="San-Blas G."/>
            <person name="Taylor J."/>
            <person name="Mendoza L."/>
            <person name="Galagan J."/>
            <person name="Nusbaum C."/>
            <person name="Birren B."/>
        </authorList>
    </citation>
    <scope>NUCLEOTIDE SEQUENCE</scope>
    <source>
        <strain evidence="1">G186AR</strain>
    </source>
</reference>
<dbReference type="GeneID" id="69038245"/>
<organism evidence="1 2">
    <name type="scientific">Ajellomyces capsulatus (strain G186AR / H82 / ATCC MYA-2454 / RMSCC 2432)</name>
    <name type="common">Darling's disease fungus</name>
    <name type="synonym">Histoplasma capsulatum</name>
    <dbReference type="NCBI Taxonomy" id="447093"/>
    <lineage>
        <taxon>Eukaryota</taxon>
        <taxon>Fungi</taxon>
        <taxon>Dikarya</taxon>
        <taxon>Ascomycota</taxon>
        <taxon>Pezizomycotina</taxon>
        <taxon>Eurotiomycetes</taxon>
        <taxon>Eurotiomycetidae</taxon>
        <taxon>Onygenales</taxon>
        <taxon>Ajellomycetaceae</taxon>
        <taxon>Histoplasma</taxon>
    </lineage>
</organism>
<dbReference type="EMBL" id="GG663368">
    <property type="protein sequence ID" value="EEH07009.1"/>
    <property type="molecule type" value="Genomic_DNA"/>
</dbReference>
<dbReference type="AlphaFoldDB" id="C0NPZ9"/>
<dbReference type="HOGENOM" id="CLU_2060820_0_0_1"/>
<dbReference type="RefSeq" id="XP_045287490.1">
    <property type="nucleotide sequence ID" value="XM_045432278.1"/>
</dbReference>